<dbReference type="PANTHER" id="PTHR32071">
    <property type="entry name" value="TRANSCRIPTIONAL REGULATORY PROTEIN"/>
    <property type="match status" value="1"/>
</dbReference>
<dbReference type="Gene3D" id="3.40.50.2300">
    <property type="match status" value="1"/>
</dbReference>
<dbReference type="PROSITE" id="PS50045">
    <property type="entry name" value="SIGMA54_INTERACT_4"/>
    <property type="match status" value="1"/>
</dbReference>
<dbReference type="SUPFAM" id="SSF52540">
    <property type="entry name" value="P-loop containing nucleoside triphosphate hydrolases"/>
    <property type="match status" value="1"/>
</dbReference>
<proteinExistence type="predicted"/>
<sequence length="461" mass="52641">MTSILVIEDEHLQKELLSTILKEAGYNVFSASSLEEARKIISQYHPEIILTDLKLQNEDGMDILNDLPEEPFKPAVIIITAFGSIPSAVEAIKKGAFDYLTKPINKEVLLLTIKRAEEKINLVKEVYRLKSELYEKFKIDGVVGKSKKMLQVIEIVKKVAPTNATVLICGESGTGKELIARAIHHNSPRKDNPFIAINCAAIPETLIESELFGYEPGAFTGANTRKIGLIEAANKGTLFLDEVAELPLITQSKLLRVLQEKEIRRIGGKETIKVDVRIIAATNKNLLEEVQKKKFREDLYYRLKVVTIEIPPLRERKEDIPELVKYFIEKYSKEFGKEIKGIEEKAMQALLNYHWPGNIRELESVIEKAIIICEGDKIKFKDIADELKLSNPKSIFEIEIPEEGIDYKELEKELLKKALIKSNFVIARAAKILNMSYKTFWYRLKKYGLLKNLPKWENFPK</sequence>
<name>F8C4Y3_THEGP</name>
<dbReference type="HOGENOM" id="CLU_000445_0_6_0"/>
<evidence type="ECO:0000256" key="6">
    <source>
        <dbReference type="ARBA" id="ARBA00023163"/>
    </source>
</evidence>
<dbReference type="InterPro" id="IPR003593">
    <property type="entry name" value="AAA+_ATPase"/>
</dbReference>
<dbReference type="GO" id="GO:0006355">
    <property type="term" value="P:regulation of DNA-templated transcription"/>
    <property type="evidence" value="ECO:0007669"/>
    <property type="project" value="InterPro"/>
</dbReference>
<dbReference type="InterPro" id="IPR025662">
    <property type="entry name" value="Sigma_54_int_dom_ATP-bd_1"/>
</dbReference>
<dbReference type="GO" id="GO:0005524">
    <property type="term" value="F:ATP binding"/>
    <property type="evidence" value="ECO:0007669"/>
    <property type="project" value="UniProtKB-KW"/>
</dbReference>
<dbReference type="SMART" id="SM00448">
    <property type="entry name" value="REC"/>
    <property type="match status" value="1"/>
</dbReference>
<dbReference type="FunFam" id="3.40.50.300:FF:000006">
    <property type="entry name" value="DNA-binding transcriptional regulator NtrC"/>
    <property type="match status" value="1"/>
</dbReference>
<evidence type="ECO:0000256" key="2">
    <source>
        <dbReference type="ARBA" id="ARBA00022840"/>
    </source>
</evidence>
<evidence type="ECO:0000313" key="11">
    <source>
        <dbReference type="Proteomes" id="UP000006583"/>
    </source>
</evidence>
<keyword evidence="6" id="KW-0804">Transcription</keyword>
<dbReference type="eggNOG" id="COG2204">
    <property type="taxonomic scope" value="Bacteria"/>
</dbReference>
<dbReference type="Pfam" id="PF00072">
    <property type="entry name" value="Response_reg"/>
    <property type="match status" value="1"/>
</dbReference>
<evidence type="ECO:0000256" key="1">
    <source>
        <dbReference type="ARBA" id="ARBA00022741"/>
    </source>
</evidence>
<dbReference type="RefSeq" id="WP_013909467.1">
    <property type="nucleotide sequence ID" value="NC_015682.1"/>
</dbReference>
<dbReference type="InterPro" id="IPR011006">
    <property type="entry name" value="CheY-like_superfamily"/>
</dbReference>
<feature type="domain" description="Sigma-54 factor interaction" evidence="8">
    <location>
        <begin position="142"/>
        <end position="371"/>
    </location>
</feature>
<protein>
    <submittedName>
        <fullName evidence="10">Two component, sigma54 specific, transcriptional regulator, Fis family</fullName>
    </submittedName>
</protein>
<feature type="modified residue" description="4-aspartylphosphate" evidence="7">
    <location>
        <position position="52"/>
    </location>
</feature>
<evidence type="ECO:0000256" key="4">
    <source>
        <dbReference type="ARBA" id="ARBA00023125"/>
    </source>
</evidence>
<dbReference type="GO" id="GO:0000160">
    <property type="term" value="P:phosphorelay signal transduction system"/>
    <property type="evidence" value="ECO:0007669"/>
    <property type="project" value="InterPro"/>
</dbReference>
<dbReference type="InterPro" id="IPR009057">
    <property type="entry name" value="Homeodomain-like_sf"/>
</dbReference>
<dbReference type="InterPro" id="IPR002078">
    <property type="entry name" value="Sigma_54_int"/>
</dbReference>
<dbReference type="EMBL" id="CP002829">
    <property type="protein sequence ID" value="AEH22767.1"/>
    <property type="molecule type" value="Genomic_DNA"/>
</dbReference>
<dbReference type="AlphaFoldDB" id="F8C4Y3"/>
<dbReference type="PATRIC" id="fig|795359.3.peg.675"/>
<accession>F8C4Y3</accession>
<keyword evidence="4" id="KW-0238">DNA-binding</keyword>
<dbReference type="Gene3D" id="3.40.50.300">
    <property type="entry name" value="P-loop containing nucleotide triphosphate hydrolases"/>
    <property type="match status" value="1"/>
</dbReference>
<dbReference type="Proteomes" id="UP000006583">
    <property type="component" value="Chromosome"/>
</dbReference>
<dbReference type="SUPFAM" id="SSF52172">
    <property type="entry name" value="CheY-like"/>
    <property type="match status" value="1"/>
</dbReference>
<gene>
    <name evidence="10" type="ordered locus">TOPB45_0665</name>
</gene>
<keyword evidence="11" id="KW-1185">Reference proteome</keyword>
<dbReference type="PROSITE" id="PS00675">
    <property type="entry name" value="SIGMA54_INTERACT_1"/>
    <property type="match status" value="1"/>
</dbReference>
<reference evidence="10 11" key="1">
    <citation type="journal article" date="2013" name="Genome Announc.">
        <title>Complete genome sequence of the hyperthermophilic sulfate-reducing bacterium Thermodesulfobacterium geofontis OPF15T.</title>
        <authorList>
            <person name="Elkins J.G."/>
            <person name="Hamilton-Brehm S.D."/>
            <person name="Lucas S."/>
            <person name="Han J."/>
            <person name="Lapidus A."/>
            <person name="Cheng J.F."/>
            <person name="Goodwin L.A."/>
            <person name="Pitluck S."/>
            <person name="Peters L."/>
            <person name="Mikhailova N."/>
            <person name="Davenport K.W."/>
            <person name="Detter J.C."/>
            <person name="Han C.S."/>
            <person name="Tapia R."/>
            <person name="Land M.L."/>
            <person name="Hauser L."/>
            <person name="Kyrpides N.C."/>
            <person name="Ivanova N.N."/>
            <person name="Pagani I."/>
            <person name="Bruce D."/>
            <person name="Woyke T."/>
            <person name="Cottingham R.W."/>
        </authorList>
    </citation>
    <scope>NUCLEOTIDE SEQUENCE [LARGE SCALE GENOMIC DNA]</scope>
    <source>
        <strain evidence="10 11">OPF15</strain>
    </source>
</reference>
<dbReference type="Pfam" id="PF02954">
    <property type="entry name" value="HTH_8"/>
    <property type="match status" value="1"/>
</dbReference>
<dbReference type="SMART" id="SM00382">
    <property type="entry name" value="AAA"/>
    <property type="match status" value="1"/>
</dbReference>
<evidence type="ECO:0000259" key="9">
    <source>
        <dbReference type="PROSITE" id="PS50110"/>
    </source>
</evidence>
<keyword evidence="5" id="KW-0010">Activator</keyword>
<dbReference type="Pfam" id="PF25601">
    <property type="entry name" value="AAA_lid_14"/>
    <property type="match status" value="1"/>
</dbReference>
<dbReference type="Pfam" id="PF00158">
    <property type="entry name" value="Sigma54_activat"/>
    <property type="match status" value="1"/>
</dbReference>
<dbReference type="InterPro" id="IPR058031">
    <property type="entry name" value="AAA_lid_NorR"/>
</dbReference>
<evidence type="ECO:0000256" key="7">
    <source>
        <dbReference type="PROSITE-ProRule" id="PRU00169"/>
    </source>
</evidence>
<dbReference type="GO" id="GO:0043565">
    <property type="term" value="F:sequence-specific DNA binding"/>
    <property type="evidence" value="ECO:0007669"/>
    <property type="project" value="InterPro"/>
</dbReference>
<dbReference type="PROSITE" id="PS00676">
    <property type="entry name" value="SIGMA54_INTERACT_2"/>
    <property type="match status" value="1"/>
</dbReference>
<dbReference type="SUPFAM" id="SSF46689">
    <property type="entry name" value="Homeodomain-like"/>
    <property type="match status" value="1"/>
</dbReference>
<dbReference type="OrthoDB" id="9814761at2"/>
<dbReference type="InterPro" id="IPR027417">
    <property type="entry name" value="P-loop_NTPase"/>
</dbReference>
<keyword evidence="2" id="KW-0067">ATP-binding</keyword>
<dbReference type="CDD" id="cd00009">
    <property type="entry name" value="AAA"/>
    <property type="match status" value="1"/>
</dbReference>
<dbReference type="STRING" id="795359.TOPB45_0665"/>
<dbReference type="PANTHER" id="PTHR32071:SF113">
    <property type="entry name" value="ALGINATE BIOSYNTHESIS TRANSCRIPTIONAL REGULATORY PROTEIN ALGB"/>
    <property type="match status" value="1"/>
</dbReference>
<keyword evidence="1" id="KW-0547">Nucleotide-binding</keyword>
<organism evidence="10 11">
    <name type="scientific">Thermodesulfobacterium geofontis (strain OPF15)</name>
    <dbReference type="NCBI Taxonomy" id="795359"/>
    <lineage>
        <taxon>Bacteria</taxon>
        <taxon>Pseudomonadati</taxon>
        <taxon>Thermodesulfobacteriota</taxon>
        <taxon>Thermodesulfobacteria</taxon>
        <taxon>Thermodesulfobacteriales</taxon>
        <taxon>Thermodesulfobacteriaceae</taxon>
        <taxon>Thermodesulfobacterium</taxon>
    </lineage>
</organism>
<evidence type="ECO:0000259" key="8">
    <source>
        <dbReference type="PROSITE" id="PS50045"/>
    </source>
</evidence>
<dbReference type="PRINTS" id="PR01590">
    <property type="entry name" value="HTHFIS"/>
</dbReference>
<keyword evidence="7" id="KW-0597">Phosphoprotein</keyword>
<evidence type="ECO:0000256" key="5">
    <source>
        <dbReference type="ARBA" id="ARBA00023159"/>
    </source>
</evidence>
<evidence type="ECO:0000313" key="10">
    <source>
        <dbReference type="EMBL" id="AEH22767.1"/>
    </source>
</evidence>
<dbReference type="KEGG" id="top:TOPB45_0665"/>
<evidence type="ECO:0000256" key="3">
    <source>
        <dbReference type="ARBA" id="ARBA00023015"/>
    </source>
</evidence>
<dbReference type="InterPro" id="IPR002197">
    <property type="entry name" value="HTH_Fis"/>
</dbReference>
<dbReference type="InterPro" id="IPR001789">
    <property type="entry name" value="Sig_transdc_resp-reg_receiver"/>
</dbReference>
<keyword evidence="3" id="KW-0805">Transcription regulation</keyword>
<dbReference type="Gene3D" id="1.10.8.60">
    <property type="match status" value="1"/>
</dbReference>
<dbReference type="FunFam" id="1.10.8.60:FF:000014">
    <property type="entry name" value="DNA-binding transcriptional regulator NtrC"/>
    <property type="match status" value="1"/>
</dbReference>
<dbReference type="PROSITE" id="PS50110">
    <property type="entry name" value="RESPONSE_REGULATORY"/>
    <property type="match status" value="1"/>
</dbReference>
<feature type="domain" description="Response regulatory" evidence="9">
    <location>
        <begin position="3"/>
        <end position="117"/>
    </location>
</feature>
<dbReference type="InterPro" id="IPR025943">
    <property type="entry name" value="Sigma_54_int_dom_ATP-bd_2"/>
</dbReference>
<dbReference type="Gene3D" id="1.10.10.60">
    <property type="entry name" value="Homeodomain-like"/>
    <property type="match status" value="1"/>
</dbReference>